<comment type="cofactor">
    <cofactor evidence="1">
        <name>Mg(2+)</name>
        <dbReference type="ChEBI" id="CHEBI:18420"/>
    </cofactor>
</comment>
<dbReference type="InterPro" id="IPR036649">
    <property type="entry name" value="Pyrophosphatase_sf"/>
</dbReference>
<proteinExistence type="inferred from homology"/>
<keyword evidence="10" id="KW-1185">Reference proteome</keyword>
<evidence type="ECO:0000256" key="1">
    <source>
        <dbReference type="ARBA" id="ARBA00001946"/>
    </source>
</evidence>
<dbReference type="CDD" id="cd00412">
    <property type="entry name" value="pyrophosphatase"/>
    <property type="match status" value="1"/>
</dbReference>
<accession>G7YX75</accession>
<dbReference type="Proteomes" id="UP000008909">
    <property type="component" value="Unassembled WGS sequence"/>
</dbReference>
<evidence type="ECO:0000256" key="4">
    <source>
        <dbReference type="ARBA" id="ARBA00022723"/>
    </source>
</evidence>
<protein>
    <recommendedName>
        <fullName evidence="3">inorganic diphosphatase</fullName>
        <ecNumber evidence="3">3.6.1.1</ecNumber>
    </recommendedName>
    <alternativeName>
        <fullName evidence="7">Pyrophosphate phospho-hydrolase</fullName>
    </alternativeName>
</protein>
<evidence type="ECO:0000256" key="7">
    <source>
        <dbReference type="ARBA" id="ARBA00032535"/>
    </source>
</evidence>
<dbReference type="InterPro" id="IPR008162">
    <property type="entry name" value="Pyrophosphatase"/>
</dbReference>
<keyword evidence="4" id="KW-0479">Metal-binding</keyword>
<dbReference type="Gene3D" id="3.90.80.10">
    <property type="entry name" value="Inorganic pyrophosphatase"/>
    <property type="match status" value="1"/>
</dbReference>
<dbReference type="EMBL" id="DF144842">
    <property type="protein sequence ID" value="GAA57555.1"/>
    <property type="molecule type" value="Genomic_DNA"/>
</dbReference>
<evidence type="ECO:0000313" key="9">
    <source>
        <dbReference type="EMBL" id="GAA57555.1"/>
    </source>
</evidence>
<dbReference type="FunFam" id="3.90.80.10:FF:000009">
    <property type="entry name" value="Inorganic pyrophosphatase"/>
    <property type="match status" value="1"/>
</dbReference>
<comment type="catalytic activity">
    <reaction evidence="8">
        <text>diphosphate + H2O = 2 phosphate + H(+)</text>
        <dbReference type="Rhea" id="RHEA:24576"/>
        <dbReference type="ChEBI" id="CHEBI:15377"/>
        <dbReference type="ChEBI" id="CHEBI:15378"/>
        <dbReference type="ChEBI" id="CHEBI:33019"/>
        <dbReference type="ChEBI" id="CHEBI:43474"/>
        <dbReference type="EC" id="3.6.1.1"/>
    </reaction>
</comment>
<dbReference type="GO" id="GO:0000287">
    <property type="term" value="F:magnesium ion binding"/>
    <property type="evidence" value="ECO:0007669"/>
    <property type="project" value="InterPro"/>
</dbReference>
<dbReference type="EC" id="3.6.1.1" evidence="3"/>
<feature type="non-terminal residue" evidence="9">
    <location>
        <position position="667"/>
    </location>
</feature>
<keyword evidence="6" id="KW-0460">Magnesium</keyword>
<dbReference type="GO" id="GO:0006796">
    <property type="term" value="P:phosphate-containing compound metabolic process"/>
    <property type="evidence" value="ECO:0007669"/>
    <property type="project" value="InterPro"/>
</dbReference>
<evidence type="ECO:0000256" key="5">
    <source>
        <dbReference type="ARBA" id="ARBA00022801"/>
    </source>
</evidence>
<dbReference type="Pfam" id="PF00719">
    <property type="entry name" value="Pyrophosphatase"/>
    <property type="match status" value="1"/>
</dbReference>
<reference key="2">
    <citation type="submission" date="2011-10" db="EMBL/GenBank/DDBJ databases">
        <title>The genome and transcriptome sequence of Clonorchis sinensis provide insights into the carcinogenic liver fluke.</title>
        <authorList>
            <person name="Wang X."/>
            <person name="Huang Y."/>
            <person name="Chen W."/>
            <person name="Liu H."/>
            <person name="Guo L."/>
            <person name="Chen Y."/>
            <person name="Luo F."/>
            <person name="Zhou W."/>
            <person name="Sun J."/>
            <person name="Mao Q."/>
            <person name="Liang P."/>
            <person name="Zhou C."/>
            <person name="Tian Y."/>
            <person name="Men J."/>
            <person name="Lv X."/>
            <person name="Huang L."/>
            <person name="Zhou J."/>
            <person name="Hu Y."/>
            <person name="Li R."/>
            <person name="Zhang F."/>
            <person name="Lei H."/>
            <person name="Li X."/>
            <person name="Hu X."/>
            <person name="Liang C."/>
            <person name="Xu J."/>
            <person name="Wu Z."/>
            <person name="Yu X."/>
        </authorList>
    </citation>
    <scope>NUCLEOTIDE SEQUENCE</scope>
    <source>
        <strain>Henan</strain>
    </source>
</reference>
<evidence type="ECO:0000313" key="10">
    <source>
        <dbReference type="Proteomes" id="UP000008909"/>
    </source>
</evidence>
<name>G7YX75_CLOSI</name>
<dbReference type="SUPFAM" id="SSF50324">
    <property type="entry name" value="Inorganic pyrophosphatase"/>
    <property type="match status" value="1"/>
</dbReference>
<evidence type="ECO:0000256" key="2">
    <source>
        <dbReference type="ARBA" id="ARBA00006220"/>
    </source>
</evidence>
<dbReference type="GO" id="GO:0005737">
    <property type="term" value="C:cytoplasm"/>
    <property type="evidence" value="ECO:0007669"/>
    <property type="project" value="InterPro"/>
</dbReference>
<comment type="similarity">
    <text evidence="2">Belongs to the PPase family.</text>
</comment>
<dbReference type="PANTHER" id="PTHR10286">
    <property type="entry name" value="INORGANIC PYROPHOSPHATASE"/>
    <property type="match status" value="1"/>
</dbReference>
<reference evidence="9" key="1">
    <citation type="journal article" date="2011" name="Genome Biol.">
        <title>The draft genome of the carcinogenic human liver fluke Clonorchis sinensis.</title>
        <authorList>
            <person name="Wang X."/>
            <person name="Chen W."/>
            <person name="Huang Y."/>
            <person name="Sun J."/>
            <person name="Men J."/>
            <person name="Liu H."/>
            <person name="Luo F."/>
            <person name="Guo L."/>
            <person name="Lv X."/>
            <person name="Deng C."/>
            <person name="Zhou C."/>
            <person name="Fan Y."/>
            <person name="Li X."/>
            <person name="Huang L."/>
            <person name="Hu Y."/>
            <person name="Liang C."/>
            <person name="Hu X."/>
            <person name="Xu J."/>
            <person name="Yu X."/>
        </authorList>
    </citation>
    <scope>NUCLEOTIDE SEQUENCE [LARGE SCALE GENOMIC DNA]</scope>
    <source>
        <strain evidence="9">Henan</strain>
    </source>
</reference>
<evidence type="ECO:0000256" key="6">
    <source>
        <dbReference type="ARBA" id="ARBA00022842"/>
    </source>
</evidence>
<organism evidence="9 10">
    <name type="scientific">Clonorchis sinensis</name>
    <name type="common">Chinese liver fluke</name>
    <dbReference type="NCBI Taxonomy" id="79923"/>
    <lineage>
        <taxon>Eukaryota</taxon>
        <taxon>Metazoa</taxon>
        <taxon>Spiralia</taxon>
        <taxon>Lophotrochozoa</taxon>
        <taxon>Platyhelminthes</taxon>
        <taxon>Trematoda</taxon>
        <taxon>Digenea</taxon>
        <taxon>Opisthorchiida</taxon>
        <taxon>Opisthorchiata</taxon>
        <taxon>Opisthorchiidae</taxon>
        <taxon>Clonorchis</taxon>
    </lineage>
</organism>
<dbReference type="PROSITE" id="PS00387">
    <property type="entry name" value="PPASE"/>
    <property type="match status" value="1"/>
</dbReference>
<dbReference type="AlphaFoldDB" id="G7YX75"/>
<evidence type="ECO:0000256" key="3">
    <source>
        <dbReference type="ARBA" id="ARBA00012146"/>
    </source>
</evidence>
<keyword evidence="5" id="KW-0378">Hydrolase</keyword>
<dbReference type="GO" id="GO:0004427">
    <property type="term" value="F:inorganic diphosphate phosphatase activity"/>
    <property type="evidence" value="ECO:0007669"/>
    <property type="project" value="UniProtKB-EC"/>
</dbReference>
<evidence type="ECO:0000256" key="8">
    <source>
        <dbReference type="ARBA" id="ARBA00047820"/>
    </source>
</evidence>
<gene>
    <name evidence="9" type="ORF">CLF_112886</name>
</gene>
<sequence>MQFNCHPCTTLNECSWLTASHFAPVPVRLVIRPLLRSYNAEGCPSKLVNWHTEYVIKPVQLWSMTSSPIPGLLSDRKLPCNTTVPVVSKPTTVDLHNVAKDVHCYHCVLSPKPTIPPRCISDELRHRTCALESLLTMAVFELFVIDKVVVSRRQLRFNGSELQCFDDDDRYDSRFFPRETVIVISIDNMTLVFNTDASLLYNHDLFESLIVKKRIRVMFGWAISPRFKQCHRSPDIQCLSAPGGAVPCISVQNEKSTARGSLWMFQNHASSASAIDGLTYPQVQTGIRKRRPNLWLSSVNGTFVLVENSKLNGKHIKDVLLAIQFRKMGIRIPFMDVPVSGRFTSHKAKAVFSFGINLFMWDEPTVAHELFPEESAPSGPAVTLHSPLRVPPYDRSGFARRFSCRTFDYGYAESTSGPISPFHDIPLHLDKQKNVFNMLVEIPRWTNAKMEICKEELMNPIKQDVKNGKLRFVNNIFPHKGYIWNYGALPQTWEDPNHQDPNTNAKGDNDPIDVCEIGSKILSRGSVIPVKVLGILAMIDEGETDWKVIAIHTDDPLADKLNDIDDVNKHMPGLLKATRDWFRYYKVPTGKPENTFAFNGDFKNKGINENIRLLTTPIIIIDSMTSVLNTDASLPYNHDLFESLIVKKKNKDGRGGDLLLPYYNHSE</sequence>